<evidence type="ECO:0000259" key="8">
    <source>
        <dbReference type="PROSITE" id="PS51212"/>
    </source>
</evidence>
<evidence type="ECO:0000256" key="6">
    <source>
        <dbReference type="ARBA" id="ARBA00023180"/>
    </source>
</evidence>
<evidence type="ECO:0000256" key="4">
    <source>
        <dbReference type="ARBA" id="ARBA00022989"/>
    </source>
</evidence>
<comment type="subcellular location">
    <subcellularLocation>
        <location evidence="1">Membrane</location>
        <topology evidence="1">Single-pass membrane protein</topology>
    </subcellularLocation>
</comment>
<dbReference type="Pfam" id="PF01822">
    <property type="entry name" value="WSC"/>
    <property type="match status" value="2"/>
</dbReference>
<dbReference type="InterPro" id="IPR051836">
    <property type="entry name" value="Kremen_rcpt"/>
</dbReference>
<dbReference type="AlphaFoldDB" id="D8LDE3"/>
<dbReference type="Pfam" id="PF07692">
    <property type="entry name" value="Fea1"/>
    <property type="match status" value="2"/>
</dbReference>
<feature type="domain" description="WSC" evidence="8">
    <location>
        <begin position="745"/>
        <end position="840"/>
    </location>
</feature>
<dbReference type="OrthoDB" id="41870at2759"/>
<protein>
    <recommendedName>
        <fullName evidence="8">WSC domain-containing protein</fullName>
    </recommendedName>
</protein>
<keyword evidence="5" id="KW-0472">Membrane</keyword>
<dbReference type="EMBL" id="FN647877">
    <property type="protein sequence ID" value="CBN74008.1"/>
    <property type="molecule type" value="Genomic_DNA"/>
</dbReference>
<dbReference type="SMART" id="SM00321">
    <property type="entry name" value="WSC"/>
    <property type="match status" value="2"/>
</dbReference>
<organism evidence="9 10">
    <name type="scientific">Ectocarpus siliculosus</name>
    <name type="common">Brown alga</name>
    <name type="synonym">Conferva siliculosa</name>
    <dbReference type="NCBI Taxonomy" id="2880"/>
    <lineage>
        <taxon>Eukaryota</taxon>
        <taxon>Sar</taxon>
        <taxon>Stramenopiles</taxon>
        <taxon>Ochrophyta</taxon>
        <taxon>PX clade</taxon>
        <taxon>Phaeophyceae</taxon>
        <taxon>Ectocarpales</taxon>
        <taxon>Ectocarpaceae</taxon>
        <taxon>Ectocarpus</taxon>
    </lineage>
</organism>
<name>D8LDE3_ECTSI</name>
<evidence type="ECO:0000256" key="3">
    <source>
        <dbReference type="ARBA" id="ARBA00022729"/>
    </source>
</evidence>
<reference evidence="9 10" key="1">
    <citation type="journal article" date="2010" name="Nature">
        <title>The Ectocarpus genome and the independent evolution of multicellularity in brown algae.</title>
        <authorList>
            <person name="Cock J.M."/>
            <person name="Sterck L."/>
            <person name="Rouze P."/>
            <person name="Scornet D."/>
            <person name="Allen A.E."/>
            <person name="Amoutzias G."/>
            <person name="Anthouard V."/>
            <person name="Artiguenave F."/>
            <person name="Aury J.M."/>
            <person name="Badger J.H."/>
            <person name="Beszteri B."/>
            <person name="Billiau K."/>
            <person name="Bonnet E."/>
            <person name="Bothwell J.H."/>
            <person name="Bowler C."/>
            <person name="Boyen C."/>
            <person name="Brownlee C."/>
            <person name="Carrano C.J."/>
            <person name="Charrier B."/>
            <person name="Cho G.Y."/>
            <person name="Coelho S.M."/>
            <person name="Collen J."/>
            <person name="Corre E."/>
            <person name="Da Silva C."/>
            <person name="Delage L."/>
            <person name="Delaroque N."/>
            <person name="Dittami S.M."/>
            <person name="Doulbeau S."/>
            <person name="Elias M."/>
            <person name="Farnham G."/>
            <person name="Gachon C.M."/>
            <person name="Gschloessl B."/>
            <person name="Heesch S."/>
            <person name="Jabbari K."/>
            <person name="Jubin C."/>
            <person name="Kawai H."/>
            <person name="Kimura K."/>
            <person name="Kloareg B."/>
            <person name="Kupper F.C."/>
            <person name="Lang D."/>
            <person name="Le Bail A."/>
            <person name="Leblanc C."/>
            <person name="Lerouge P."/>
            <person name="Lohr M."/>
            <person name="Lopez P.J."/>
            <person name="Martens C."/>
            <person name="Maumus F."/>
            <person name="Michel G."/>
            <person name="Miranda-Saavedra D."/>
            <person name="Morales J."/>
            <person name="Moreau H."/>
            <person name="Motomura T."/>
            <person name="Nagasato C."/>
            <person name="Napoli C.A."/>
            <person name="Nelson D.R."/>
            <person name="Nyvall-Collen P."/>
            <person name="Peters A.F."/>
            <person name="Pommier C."/>
            <person name="Potin P."/>
            <person name="Poulain J."/>
            <person name="Quesneville H."/>
            <person name="Read B."/>
            <person name="Rensing S.A."/>
            <person name="Ritter A."/>
            <person name="Rousvoal S."/>
            <person name="Samanta M."/>
            <person name="Samson G."/>
            <person name="Schroeder D.C."/>
            <person name="Segurens B."/>
            <person name="Strittmatter M."/>
            <person name="Tonon T."/>
            <person name="Tregear J.W."/>
            <person name="Valentin K."/>
            <person name="von Dassow P."/>
            <person name="Yamagishi T."/>
            <person name="Van de Peer Y."/>
            <person name="Wincker P."/>
        </authorList>
    </citation>
    <scope>NUCLEOTIDE SEQUENCE [LARGE SCALE GENOMIC DNA]</scope>
    <source>
        <strain evidence="10">Ec32 / CCAP1310/4</strain>
    </source>
</reference>
<evidence type="ECO:0000256" key="5">
    <source>
        <dbReference type="ARBA" id="ARBA00023136"/>
    </source>
</evidence>
<keyword evidence="3 7" id="KW-0732">Signal</keyword>
<dbReference type="GO" id="GO:0005886">
    <property type="term" value="C:plasma membrane"/>
    <property type="evidence" value="ECO:0007669"/>
    <property type="project" value="TreeGrafter"/>
</dbReference>
<feature type="chain" id="PRO_5003116980" description="WSC domain-containing protein" evidence="7">
    <location>
        <begin position="21"/>
        <end position="934"/>
    </location>
</feature>
<evidence type="ECO:0000313" key="9">
    <source>
        <dbReference type="EMBL" id="CBN74008.1"/>
    </source>
</evidence>
<feature type="signal peptide" evidence="7">
    <location>
        <begin position="1"/>
        <end position="20"/>
    </location>
</feature>
<sequence length="934" mass="100161">MASAISLMLLAGVYPYYSAATSTPSYDPIAGWTPVSDVVEHSKLDLDTLAMETNADLQTDEGFTVAYEAYSLGGNSMYSEDGFRTIQAFWTDAEEKLGGEKWFEVYQAYWGAPDYADRFTSAACTGTGSYETVEPVVRAEACTKGAQYQNVWMYVIHEMENAVGACNRGDNGAADGGPHYWDEAWAFYAGSLEGESGNADGDGKMLYALAQKRCGNFGTCGGADGITGTAAINDDILELIGAGSGYLLEGKCAEAEEAKESIVQLMTVPLVQATLRYLYRADPASDYDGDAKHWAELWAFAAAILPLIDECSADVAHTVRSNSDIDSEHAPVSAGFVAVKEELESIYSCLGMTCDQVGGLLAGDSTTDYVPGLEPCGGEEEPTDSSFDPIAGWTPVSDVVEHSKIDLDTLAMETNADLQTEEGFTAAYEAYSLGGNSMYGEEGFRTIQAFSTDAEEKLGGEKWFEVYQAYWGAPDYADRFTSAACTGTGSYETVEPVVRAEACTKGAQYQNVWMYVIHEMENAVGACNRGDNGAADGGPHHWDEAWAFYAGSLEGESGNADGDGKMLYALAQKRCGNFGTCGGADGITGTAAINDDILELIGAGSGYLLEGKCAEAEEAKESIVQLMTVPLVQATLRYLYRADPASDYDGDAKHWAELWAFAAAILPLIDECSADVAHTVRSNSDIDSEHAPVSAGFVAVKEELESIYSCLGMTCDQVGGLLAGDSTTDYVPGLEPCGGEEEPTEPAASGCYRDAKDDRRLAMGPMSSRDMTPTLCNEYCAGQYASFYAVQYGRECWCGDDSTDYAKLGALDMTECAYPCTGDGDLTCGGFDSFEIFSLPAETSQGHLGCYADEQDDRLFRADKIRLDENGVEACRAACSGSPLFGLQYGRECWCGTEDEDYTKHGASTDCDYPCRGNEDYTCGGFDAMNIFEA</sequence>
<dbReference type="PANTHER" id="PTHR24269:SF16">
    <property type="entry name" value="PROTEIN SLG1"/>
    <property type="match status" value="1"/>
</dbReference>
<dbReference type="PROSITE" id="PS51212">
    <property type="entry name" value="WSC"/>
    <property type="match status" value="2"/>
</dbReference>
<keyword evidence="4" id="KW-1133">Transmembrane helix</keyword>
<dbReference type="Proteomes" id="UP000002630">
    <property type="component" value="Linkage Group LG10"/>
</dbReference>
<gene>
    <name evidence="9" type="ORF">Esi_0012_0004</name>
</gene>
<proteinExistence type="predicted"/>
<evidence type="ECO:0000256" key="1">
    <source>
        <dbReference type="ARBA" id="ARBA00004167"/>
    </source>
</evidence>
<dbReference type="PANTHER" id="PTHR24269">
    <property type="entry name" value="KREMEN PROTEIN"/>
    <property type="match status" value="1"/>
</dbReference>
<evidence type="ECO:0000256" key="7">
    <source>
        <dbReference type="SAM" id="SignalP"/>
    </source>
</evidence>
<dbReference type="STRING" id="2880.D8LDE3"/>
<dbReference type="InterPro" id="IPR011643">
    <property type="entry name" value="HCR1"/>
</dbReference>
<dbReference type="InParanoid" id="D8LDE3"/>
<dbReference type="eggNOG" id="KOG4157">
    <property type="taxonomic scope" value="Eukaryota"/>
</dbReference>
<evidence type="ECO:0000256" key="2">
    <source>
        <dbReference type="ARBA" id="ARBA00022692"/>
    </source>
</evidence>
<keyword evidence="6" id="KW-0325">Glycoprotein</keyword>
<keyword evidence="10" id="KW-1185">Reference proteome</keyword>
<accession>D8LDE3</accession>
<dbReference type="EMBL" id="FN649735">
    <property type="protein sequence ID" value="CBN74008.1"/>
    <property type="molecule type" value="Genomic_DNA"/>
</dbReference>
<evidence type="ECO:0000313" key="10">
    <source>
        <dbReference type="Proteomes" id="UP000002630"/>
    </source>
</evidence>
<dbReference type="OMA" id="VIHEMEN"/>
<feature type="domain" description="WSC" evidence="8">
    <location>
        <begin position="844"/>
        <end position="934"/>
    </location>
</feature>
<dbReference type="InterPro" id="IPR002889">
    <property type="entry name" value="WSC_carb-bd"/>
</dbReference>
<keyword evidence="2" id="KW-0812">Transmembrane</keyword>